<dbReference type="EC" id="1.-.-.-" evidence="11"/>
<dbReference type="EMBL" id="UARW01000010">
    <property type="protein sequence ID" value="SQD02578.1"/>
    <property type="molecule type" value="Genomic_DNA"/>
</dbReference>
<evidence type="ECO:0000256" key="7">
    <source>
        <dbReference type="RuleBase" id="RU000320"/>
    </source>
</evidence>
<feature type="domain" description="NADH:quinone oxidoreductase/Mrp antiporter transmembrane" evidence="9">
    <location>
        <begin position="136"/>
        <end position="197"/>
    </location>
</feature>
<keyword evidence="5 11" id="KW-0560">Oxidoreductase</keyword>
<evidence type="ECO:0000256" key="2">
    <source>
        <dbReference type="ARBA" id="ARBA00022475"/>
    </source>
</evidence>
<dbReference type="PANTHER" id="PTHR42682">
    <property type="entry name" value="HYDROGENASE-4 COMPONENT F"/>
    <property type="match status" value="1"/>
</dbReference>
<dbReference type="InterPro" id="IPR001750">
    <property type="entry name" value="ND/Mrp_TM"/>
</dbReference>
<dbReference type="AlphaFoldDB" id="A0A2X3JE02"/>
<evidence type="ECO:0000259" key="10">
    <source>
        <dbReference type="Pfam" id="PF00662"/>
    </source>
</evidence>
<reference evidence="11 12" key="1">
    <citation type="submission" date="2018-06" db="EMBL/GenBank/DDBJ databases">
        <authorList>
            <consortium name="Pathogen Informatics"/>
            <person name="Doyle S."/>
        </authorList>
    </citation>
    <scope>NUCLEOTIDE SEQUENCE [LARGE SCALE GENOMIC DNA]</scope>
    <source>
        <strain evidence="11 12">NCTC8009</strain>
    </source>
</reference>
<feature type="transmembrane region" description="Helical" evidence="8">
    <location>
        <begin position="110"/>
        <end position="129"/>
    </location>
</feature>
<organism evidence="11 12">
    <name type="scientific">Escherichia coli</name>
    <dbReference type="NCBI Taxonomy" id="562"/>
    <lineage>
        <taxon>Bacteria</taxon>
        <taxon>Pseudomonadati</taxon>
        <taxon>Pseudomonadota</taxon>
        <taxon>Gammaproteobacteria</taxon>
        <taxon>Enterobacterales</taxon>
        <taxon>Enterobacteriaceae</taxon>
        <taxon>Escherichia</taxon>
    </lineage>
</organism>
<sequence>MDALQLLTWSLILYLFASLASLFLLGLDRLAIKLSGITSLVGGVIGIISGITQLHAGVTLVARFATPFDFADFTLRMDSLSAFMVLVISLLVVVCSLYSLTYMREYEGKGAAAMGFFMNLFIASMVALLVMDNAFWFIVLFEMMSLSSWFLVIARQDKTSINAGMLYFFIAHAGSVLIMIAFLLMGRESGSLDFASFRTLSLSPGWRRRCSCWPFSVLARKPG</sequence>
<gene>
    <name evidence="11" type="primary">hyfB_1</name>
    <name evidence="11" type="ORF">NCTC8009_03039</name>
</gene>
<protein>
    <submittedName>
        <fullName evidence="11">Hydrogenase-4 component B</fullName>
        <ecNumber evidence="11">1.-.-.-</ecNumber>
    </submittedName>
</protein>
<feature type="transmembrane region" description="Helical" evidence="8">
    <location>
        <begin position="39"/>
        <end position="62"/>
    </location>
</feature>
<dbReference type="InterPro" id="IPR052175">
    <property type="entry name" value="ComplexI-like_HydComp"/>
</dbReference>
<dbReference type="PANTHER" id="PTHR42682:SF3">
    <property type="entry name" value="FORMATE HYDROGENLYASE SUBUNIT 3-RELATED"/>
    <property type="match status" value="1"/>
</dbReference>
<feature type="transmembrane region" description="Helical" evidence="8">
    <location>
        <begin position="6"/>
        <end position="27"/>
    </location>
</feature>
<dbReference type="GO" id="GO:0005886">
    <property type="term" value="C:plasma membrane"/>
    <property type="evidence" value="ECO:0007669"/>
    <property type="project" value="UniProtKB-SubCell"/>
</dbReference>
<evidence type="ECO:0000256" key="1">
    <source>
        <dbReference type="ARBA" id="ARBA00004651"/>
    </source>
</evidence>
<evidence type="ECO:0000259" key="9">
    <source>
        <dbReference type="Pfam" id="PF00361"/>
    </source>
</evidence>
<dbReference type="InterPro" id="IPR001516">
    <property type="entry name" value="Proton_antipo_N"/>
</dbReference>
<dbReference type="Pfam" id="PF00662">
    <property type="entry name" value="Proton_antipo_N"/>
    <property type="match status" value="1"/>
</dbReference>
<evidence type="ECO:0000256" key="5">
    <source>
        <dbReference type="ARBA" id="ARBA00023002"/>
    </source>
</evidence>
<comment type="subcellular location">
    <subcellularLocation>
        <location evidence="1">Cell membrane</location>
        <topology evidence="1">Multi-pass membrane protein</topology>
    </subcellularLocation>
    <subcellularLocation>
        <location evidence="7">Membrane</location>
        <topology evidence="7">Multi-pass membrane protein</topology>
    </subcellularLocation>
</comment>
<feature type="transmembrane region" description="Helical" evidence="8">
    <location>
        <begin position="82"/>
        <end position="103"/>
    </location>
</feature>
<keyword evidence="3 7" id="KW-0812">Transmembrane</keyword>
<keyword evidence="6 8" id="KW-0472">Membrane</keyword>
<accession>A0A2X3JE02</accession>
<evidence type="ECO:0000256" key="8">
    <source>
        <dbReference type="SAM" id="Phobius"/>
    </source>
</evidence>
<dbReference type="Proteomes" id="UP000250991">
    <property type="component" value="Unassembled WGS sequence"/>
</dbReference>
<feature type="domain" description="NADH-Ubiquinone oxidoreductase (complex I) chain 5 N-terminal" evidence="10">
    <location>
        <begin position="72"/>
        <end position="108"/>
    </location>
</feature>
<evidence type="ECO:0000313" key="12">
    <source>
        <dbReference type="Proteomes" id="UP000250991"/>
    </source>
</evidence>
<name>A0A2X3JE02_ECOLX</name>
<keyword evidence="2" id="KW-1003">Cell membrane</keyword>
<evidence type="ECO:0000256" key="3">
    <source>
        <dbReference type="ARBA" id="ARBA00022692"/>
    </source>
</evidence>
<proteinExistence type="predicted"/>
<keyword evidence="4 8" id="KW-1133">Transmembrane helix</keyword>
<dbReference type="GO" id="GO:0016491">
    <property type="term" value="F:oxidoreductase activity"/>
    <property type="evidence" value="ECO:0007669"/>
    <property type="project" value="UniProtKB-KW"/>
</dbReference>
<evidence type="ECO:0000256" key="6">
    <source>
        <dbReference type="ARBA" id="ARBA00023136"/>
    </source>
</evidence>
<evidence type="ECO:0000256" key="4">
    <source>
        <dbReference type="ARBA" id="ARBA00022989"/>
    </source>
</evidence>
<feature type="transmembrane region" description="Helical" evidence="8">
    <location>
        <begin position="135"/>
        <end position="154"/>
    </location>
</feature>
<dbReference type="Pfam" id="PF00361">
    <property type="entry name" value="Proton_antipo_M"/>
    <property type="match status" value="1"/>
</dbReference>
<feature type="transmembrane region" description="Helical" evidence="8">
    <location>
        <begin position="166"/>
        <end position="185"/>
    </location>
</feature>
<evidence type="ECO:0000313" key="11">
    <source>
        <dbReference type="EMBL" id="SQD02578.1"/>
    </source>
</evidence>